<feature type="transmembrane region" description="Helical" evidence="1">
    <location>
        <begin position="162"/>
        <end position="184"/>
    </location>
</feature>
<evidence type="ECO:0000256" key="1">
    <source>
        <dbReference type="SAM" id="Phobius"/>
    </source>
</evidence>
<organism evidence="2">
    <name type="scientific">viral metagenome</name>
    <dbReference type="NCBI Taxonomy" id="1070528"/>
    <lineage>
        <taxon>unclassified sequences</taxon>
        <taxon>metagenomes</taxon>
        <taxon>organismal metagenomes</taxon>
    </lineage>
</organism>
<name>A0A6C0C7Z6_9ZZZZ</name>
<evidence type="ECO:0000313" key="2">
    <source>
        <dbReference type="EMBL" id="QHS99929.1"/>
    </source>
</evidence>
<reference evidence="2" key="1">
    <citation type="journal article" date="2020" name="Nature">
        <title>Giant virus diversity and host interactions through global metagenomics.</title>
        <authorList>
            <person name="Schulz F."/>
            <person name="Roux S."/>
            <person name="Paez-Espino D."/>
            <person name="Jungbluth S."/>
            <person name="Walsh D.A."/>
            <person name="Denef V.J."/>
            <person name="McMahon K.D."/>
            <person name="Konstantinidis K.T."/>
            <person name="Eloe-Fadrosh E.A."/>
            <person name="Kyrpides N.C."/>
            <person name="Woyke T."/>
        </authorList>
    </citation>
    <scope>NUCLEOTIDE SEQUENCE</scope>
    <source>
        <strain evidence="2">GVMAG-M-3300020192-26</strain>
    </source>
</reference>
<sequence>METNPFYEPLTQDELDVDNNLDSFDEEYDKQSKFVENETKNITIFNHRTIFNEPFPLFCYLVYELTFVVLSSTLKNGNCNTNGFLLTLSKYVFASSLGNLILYITTSFVIITFNLSGKIKCSVSLASAVLMIWRFFAAAIIGAGICSLINSNCVSDDTNYWTYAAGVYTGIKLFYFLLDVFWTLHPCE</sequence>
<keyword evidence="1" id="KW-0812">Transmembrane</keyword>
<protein>
    <submittedName>
        <fullName evidence="2">Uncharacterized protein</fullName>
    </submittedName>
</protein>
<dbReference type="EMBL" id="MN739352">
    <property type="protein sequence ID" value="QHS99929.1"/>
    <property type="molecule type" value="Genomic_DNA"/>
</dbReference>
<keyword evidence="1" id="KW-1133">Transmembrane helix</keyword>
<accession>A0A6C0C7Z6</accession>
<keyword evidence="1" id="KW-0472">Membrane</keyword>
<feature type="transmembrane region" description="Helical" evidence="1">
    <location>
        <begin position="125"/>
        <end position="150"/>
    </location>
</feature>
<proteinExistence type="predicted"/>
<dbReference type="AlphaFoldDB" id="A0A6C0C7Z6"/>
<feature type="transmembrane region" description="Helical" evidence="1">
    <location>
        <begin position="91"/>
        <end position="113"/>
    </location>
</feature>